<keyword evidence="2" id="KW-0964">Secreted</keyword>
<evidence type="ECO:0000313" key="6">
    <source>
        <dbReference type="Proteomes" id="UP001165205"/>
    </source>
</evidence>
<evidence type="ECO:0000256" key="3">
    <source>
        <dbReference type="ARBA" id="ARBA00022729"/>
    </source>
</evidence>
<reference evidence="5" key="1">
    <citation type="submission" date="2023-04" db="EMBL/GenBank/DDBJ databases">
        <title>Aspergillus oryzae NBRC 4228.</title>
        <authorList>
            <person name="Ichikawa N."/>
            <person name="Sato H."/>
            <person name="Tonouchi N."/>
        </authorList>
    </citation>
    <scope>NUCLEOTIDE SEQUENCE</scope>
    <source>
        <strain evidence="5">NBRC 4228</strain>
    </source>
</reference>
<gene>
    <name evidence="5" type="ORF">Aory04_000335200</name>
</gene>
<name>A0AAN4YC87_ASPOZ</name>
<feature type="chain" id="PRO_5042930163" evidence="4">
    <location>
        <begin position="20"/>
        <end position="67"/>
    </location>
</feature>
<evidence type="ECO:0000256" key="1">
    <source>
        <dbReference type="ARBA" id="ARBA00004613"/>
    </source>
</evidence>
<dbReference type="GO" id="GO:0005576">
    <property type="term" value="C:extracellular region"/>
    <property type="evidence" value="ECO:0007669"/>
    <property type="project" value="UniProtKB-SubCell"/>
</dbReference>
<feature type="signal peptide" evidence="4">
    <location>
        <begin position="1"/>
        <end position="19"/>
    </location>
</feature>
<dbReference type="InterPro" id="IPR012334">
    <property type="entry name" value="Pectin_lyas_fold"/>
</dbReference>
<keyword evidence="3 4" id="KW-0732">Signal</keyword>
<dbReference type="Gene3D" id="2.160.20.10">
    <property type="entry name" value="Single-stranded right-handed beta-helix, Pectin lyase-like"/>
    <property type="match status" value="1"/>
</dbReference>
<proteinExistence type="predicted"/>
<accession>A0AAN4YC87</accession>
<organism evidence="5 6">
    <name type="scientific">Aspergillus oryzae</name>
    <name type="common">Yellow koji mold</name>
    <dbReference type="NCBI Taxonomy" id="5062"/>
    <lineage>
        <taxon>Eukaryota</taxon>
        <taxon>Fungi</taxon>
        <taxon>Dikarya</taxon>
        <taxon>Ascomycota</taxon>
        <taxon>Pezizomycotina</taxon>
        <taxon>Eurotiomycetes</taxon>
        <taxon>Eurotiomycetidae</taxon>
        <taxon>Eurotiales</taxon>
        <taxon>Aspergillaceae</taxon>
        <taxon>Aspergillus</taxon>
        <taxon>Aspergillus subgen. Circumdati</taxon>
    </lineage>
</organism>
<protein>
    <submittedName>
        <fullName evidence="5">Unnamed protein product</fullName>
    </submittedName>
</protein>
<evidence type="ECO:0000256" key="2">
    <source>
        <dbReference type="ARBA" id="ARBA00022525"/>
    </source>
</evidence>
<evidence type="ECO:0000313" key="5">
    <source>
        <dbReference type="EMBL" id="GMG26556.1"/>
    </source>
</evidence>
<comment type="subcellular location">
    <subcellularLocation>
        <location evidence="1">Secreted</location>
    </subcellularLocation>
</comment>
<dbReference type="EMBL" id="BSYA01000027">
    <property type="protein sequence ID" value="GMG26556.1"/>
    <property type="molecule type" value="Genomic_DNA"/>
</dbReference>
<dbReference type="InterPro" id="IPR011050">
    <property type="entry name" value="Pectin_lyase_fold/virulence"/>
</dbReference>
<dbReference type="Proteomes" id="UP001165205">
    <property type="component" value="Unassembled WGS sequence"/>
</dbReference>
<comment type="caution">
    <text evidence="5">The sequence shown here is derived from an EMBL/GenBank/DDBJ whole genome shotgun (WGS) entry which is preliminary data.</text>
</comment>
<evidence type="ECO:0000256" key="4">
    <source>
        <dbReference type="SAM" id="SignalP"/>
    </source>
</evidence>
<dbReference type="AlphaFoldDB" id="A0AAN4YC87"/>
<sequence>MKFALLSGVAAGLLPVVSAVSVSGAAEGFAKGVTGGGSAAAVYPTTTDELVSYLGDSSPRVIVLDRT</sequence>
<dbReference type="SUPFAM" id="SSF51126">
    <property type="entry name" value="Pectin lyase-like"/>
    <property type="match status" value="1"/>
</dbReference>